<dbReference type="EnsemblPlants" id="AVESA.00010b.r2.2AG0205660.1">
    <property type="protein sequence ID" value="AVESA.00010b.r2.2AG0205660.1.CDS"/>
    <property type="gene ID" value="AVESA.00010b.r2.2AG0205660"/>
</dbReference>
<keyword evidence="2" id="KW-1185">Reference proteome</keyword>
<name>A0ACD5U8N4_AVESA</name>
<reference evidence="1" key="2">
    <citation type="submission" date="2025-09" db="UniProtKB">
        <authorList>
            <consortium name="EnsemblPlants"/>
        </authorList>
    </citation>
    <scope>IDENTIFICATION</scope>
</reference>
<evidence type="ECO:0000313" key="2">
    <source>
        <dbReference type="Proteomes" id="UP001732700"/>
    </source>
</evidence>
<reference evidence="1" key="1">
    <citation type="submission" date="2021-05" db="EMBL/GenBank/DDBJ databases">
        <authorList>
            <person name="Scholz U."/>
            <person name="Mascher M."/>
            <person name="Fiebig A."/>
        </authorList>
    </citation>
    <scope>NUCLEOTIDE SEQUENCE [LARGE SCALE GENOMIC DNA]</scope>
</reference>
<evidence type="ECO:0000313" key="1">
    <source>
        <dbReference type="EnsemblPlants" id="AVESA.00010b.r2.2AG0205660.1.CDS"/>
    </source>
</evidence>
<proteinExistence type="predicted"/>
<dbReference type="Proteomes" id="UP001732700">
    <property type="component" value="Chromosome 2A"/>
</dbReference>
<accession>A0ACD5U8N4</accession>
<organism evidence="1 2">
    <name type="scientific">Avena sativa</name>
    <name type="common">Oat</name>
    <dbReference type="NCBI Taxonomy" id="4498"/>
    <lineage>
        <taxon>Eukaryota</taxon>
        <taxon>Viridiplantae</taxon>
        <taxon>Streptophyta</taxon>
        <taxon>Embryophyta</taxon>
        <taxon>Tracheophyta</taxon>
        <taxon>Spermatophyta</taxon>
        <taxon>Magnoliopsida</taxon>
        <taxon>Liliopsida</taxon>
        <taxon>Poales</taxon>
        <taxon>Poaceae</taxon>
        <taxon>BOP clade</taxon>
        <taxon>Pooideae</taxon>
        <taxon>Poodae</taxon>
        <taxon>Poeae</taxon>
        <taxon>Poeae Chloroplast Group 1 (Aveneae type)</taxon>
        <taxon>Aveninae</taxon>
        <taxon>Avena</taxon>
    </lineage>
</organism>
<protein>
    <submittedName>
        <fullName evidence="1">Uncharacterized protein</fullName>
    </submittedName>
</protein>
<sequence>MEGEMSQVLNKLADLLAARAEAPGYGIREVSQVEVNHKLELMPNEVKLEGVGNYLSWSRRGLRILRTKDVKGYVLGKDKAPEDEESVKWRKWSATDSLVLTWLLNSLTPFVAASVEALSTAAEVWKALEEMYSGKGNIMLISQIEDKVHDLVQGNKPVMTYVGELKQLWADLDHLNPLKLEHVECVATANKWIEGKRVLKFLKGLHPAFEGRKAALLHQTTLPSLQEAIAAVAQEESRLRENIKEESAMKPAYLVAEYRNCHNCGVKGHLSNDCTTPWHGRGRGYGKGTYNNYRGYRGRRGGDAYQGGARANMTVTEEPSSSANIEKKGEHNNGKKKEEQCDDFGQFAHFVYTNEGESDWKEDWIRNQA</sequence>